<proteinExistence type="predicted"/>
<feature type="compositionally biased region" description="Low complexity" evidence="1">
    <location>
        <begin position="1"/>
        <end position="18"/>
    </location>
</feature>
<accession>A0A0F3NKM4</accession>
<reference evidence="2 3" key="1">
    <citation type="submission" date="2015-01" db="EMBL/GenBank/DDBJ databases">
        <title>Genome Sequencing of Rickettsiales.</title>
        <authorList>
            <person name="Daugherty S.C."/>
            <person name="Su Q."/>
            <person name="Abolude K."/>
            <person name="Beier-Sexton M."/>
            <person name="Carlyon J.A."/>
            <person name="Carter R."/>
            <person name="Day N.P."/>
            <person name="Dumler S.J."/>
            <person name="Dyachenko V."/>
            <person name="Godinez A."/>
            <person name="Kurtti T.J."/>
            <person name="Lichay M."/>
            <person name="Mullins K.E."/>
            <person name="Ott S."/>
            <person name="Pappas-Brown V."/>
            <person name="Paris D.H."/>
            <person name="Patel P."/>
            <person name="Richards A.L."/>
            <person name="Sadzewicz L."/>
            <person name="Sears K."/>
            <person name="Seidman D."/>
            <person name="Sengamalay N."/>
            <person name="Stenos J."/>
            <person name="Tallon L.J."/>
            <person name="Vincent G."/>
            <person name="Fraser C.M."/>
            <person name="Munderloh U."/>
            <person name="Dunning-Hotopp J.C."/>
        </authorList>
    </citation>
    <scope>NUCLEOTIDE SEQUENCE [LARGE SCALE GENOMIC DNA]</scope>
    <source>
        <strain evidence="2 3">NCH-1</strain>
    </source>
</reference>
<name>A0A0F3NKM4_ANAPH</name>
<evidence type="ECO:0000256" key="1">
    <source>
        <dbReference type="SAM" id="MobiDB-lite"/>
    </source>
</evidence>
<comment type="caution">
    <text evidence="2">The sequence shown here is derived from an EMBL/GenBank/DDBJ whole genome shotgun (WGS) entry which is preliminary data.</text>
</comment>
<protein>
    <submittedName>
        <fullName evidence="2">Uncharacterized protein</fullName>
    </submittedName>
</protein>
<dbReference type="AlphaFoldDB" id="A0A0F3NKM4"/>
<evidence type="ECO:0000313" key="3">
    <source>
        <dbReference type="Proteomes" id="UP000033754"/>
    </source>
</evidence>
<organism evidence="2 3">
    <name type="scientific">Anaplasma phagocytophilum str. NCH-1</name>
    <dbReference type="NCBI Taxonomy" id="1359161"/>
    <lineage>
        <taxon>Bacteria</taxon>
        <taxon>Pseudomonadati</taxon>
        <taxon>Pseudomonadota</taxon>
        <taxon>Alphaproteobacteria</taxon>
        <taxon>Rickettsiales</taxon>
        <taxon>Anaplasmataceae</taxon>
        <taxon>Anaplasma</taxon>
        <taxon>phagocytophilum group</taxon>
    </lineage>
</organism>
<feature type="region of interest" description="Disordered" evidence="1">
    <location>
        <begin position="1"/>
        <end position="26"/>
    </location>
</feature>
<dbReference type="EMBL" id="LANT01000001">
    <property type="protein sequence ID" value="KJV68598.1"/>
    <property type="molecule type" value="Genomic_DNA"/>
</dbReference>
<gene>
    <name evidence="2" type="ORF">EPHNCH_0270</name>
</gene>
<sequence>MLKKNNANTNKTGTSNSAPRTHMKTTNARSMPLRNLICAIYYTTLPILHYSACAGAGIIP</sequence>
<dbReference type="PATRIC" id="fig|1359161.3.peg.282"/>
<evidence type="ECO:0000313" key="2">
    <source>
        <dbReference type="EMBL" id="KJV68598.1"/>
    </source>
</evidence>
<dbReference type="Proteomes" id="UP000033754">
    <property type="component" value="Unassembled WGS sequence"/>
</dbReference>